<evidence type="ECO:0000313" key="1">
    <source>
        <dbReference type="EMBL" id="KFM68894.1"/>
    </source>
</evidence>
<reference evidence="1 2" key="1">
    <citation type="submission" date="2013-11" db="EMBL/GenBank/DDBJ databases">
        <title>Genome sequencing of Stegodyphus mimosarum.</title>
        <authorList>
            <person name="Bechsgaard J."/>
        </authorList>
    </citation>
    <scope>NUCLEOTIDE SEQUENCE [LARGE SCALE GENOMIC DNA]</scope>
</reference>
<sequence length="76" mass="8928">MFEYSAIVEGIQMFFVRKICQYCLLTHPSKCKCASSEELPFSTICSISFVKLMTESHFTVDNFIIYFCNNQQLFIY</sequence>
<name>A0A087TUV5_STEMI</name>
<protein>
    <submittedName>
        <fullName evidence="1">Uncharacterized protein</fullName>
    </submittedName>
</protein>
<evidence type="ECO:0000313" key="2">
    <source>
        <dbReference type="Proteomes" id="UP000054359"/>
    </source>
</evidence>
<dbReference type="Proteomes" id="UP000054359">
    <property type="component" value="Unassembled WGS sequence"/>
</dbReference>
<feature type="non-terminal residue" evidence="1">
    <location>
        <position position="76"/>
    </location>
</feature>
<keyword evidence="2" id="KW-1185">Reference proteome</keyword>
<accession>A0A087TUV5</accession>
<gene>
    <name evidence="1" type="ORF">X975_20501</name>
</gene>
<organism evidence="1 2">
    <name type="scientific">Stegodyphus mimosarum</name>
    <name type="common">African social velvet spider</name>
    <dbReference type="NCBI Taxonomy" id="407821"/>
    <lineage>
        <taxon>Eukaryota</taxon>
        <taxon>Metazoa</taxon>
        <taxon>Ecdysozoa</taxon>
        <taxon>Arthropoda</taxon>
        <taxon>Chelicerata</taxon>
        <taxon>Arachnida</taxon>
        <taxon>Araneae</taxon>
        <taxon>Araneomorphae</taxon>
        <taxon>Entelegynae</taxon>
        <taxon>Eresoidea</taxon>
        <taxon>Eresidae</taxon>
        <taxon>Stegodyphus</taxon>
    </lineage>
</organism>
<dbReference type="AlphaFoldDB" id="A0A087TUV5"/>
<proteinExistence type="predicted"/>
<dbReference type="EMBL" id="KK116836">
    <property type="protein sequence ID" value="KFM68894.1"/>
    <property type="molecule type" value="Genomic_DNA"/>
</dbReference>